<dbReference type="InterPro" id="IPR005119">
    <property type="entry name" value="LysR_subst-bd"/>
</dbReference>
<dbReference type="PANTHER" id="PTHR30419">
    <property type="entry name" value="HTH-TYPE TRANSCRIPTIONAL REGULATOR YBHD"/>
    <property type="match status" value="1"/>
</dbReference>
<keyword evidence="4" id="KW-0804">Transcription</keyword>
<dbReference type="GO" id="GO:0003700">
    <property type="term" value="F:DNA-binding transcription factor activity"/>
    <property type="evidence" value="ECO:0007669"/>
    <property type="project" value="InterPro"/>
</dbReference>
<dbReference type="HOGENOM" id="CLU_039613_6_5_4"/>
<dbReference type="SUPFAM" id="SSF53850">
    <property type="entry name" value="Periplasmic binding protein-like II"/>
    <property type="match status" value="1"/>
</dbReference>
<dbReference type="InterPro" id="IPR036390">
    <property type="entry name" value="WH_DNA-bd_sf"/>
</dbReference>
<evidence type="ECO:0000259" key="5">
    <source>
        <dbReference type="PROSITE" id="PS50931"/>
    </source>
</evidence>
<feature type="domain" description="HTH lysR-type" evidence="5">
    <location>
        <begin position="1"/>
        <end position="58"/>
    </location>
</feature>
<dbReference type="Pfam" id="PF03466">
    <property type="entry name" value="LysR_substrate"/>
    <property type="match status" value="1"/>
</dbReference>
<geneLocation type="plasmid" evidence="6 7">
    <name>pBB1</name>
</geneLocation>
<protein>
    <submittedName>
        <fullName evidence="6">Transcriptional regulator</fullName>
    </submittedName>
</protein>
<comment type="similarity">
    <text evidence="1">Belongs to the LysR transcriptional regulatory family.</text>
</comment>
<evidence type="ECO:0000313" key="6">
    <source>
        <dbReference type="EMBL" id="AEI81495.1"/>
    </source>
</evidence>
<dbReference type="GO" id="GO:0003677">
    <property type="term" value="F:DNA binding"/>
    <property type="evidence" value="ECO:0007669"/>
    <property type="project" value="UniProtKB-KW"/>
</dbReference>
<keyword evidence="6" id="KW-0614">Plasmid</keyword>
<dbReference type="GO" id="GO:0005829">
    <property type="term" value="C:cytosol"/>
    <property type="evidence" value="ECO:0007669"/>
    <property type="project" value="TreeGrafter"/>
</dbReference>
<keyword evidence="3" id="KW-0238">DNA-binding</keyword>
<dbReference type="CDD" id="cd08427">
    <property type="entry name" value="PBP2_LTTR_like_2"/>
    <property type="match status" value="1"/>
</dbReference>
<dbReference type="KEGG" id="cnc:CNE_BB1p00630"/>
<dbReference type="Proteomes" id="UP000006798">
    <property type="component" value="Plasmid pBB1"/>
</dbReference>
<reference evidence="6 7" key="1">
    <citation type="journal article" date="2011" name="J. Bacteriol.">
        <title>Complete genome sequence of the type strain Cupriavidus necator N-1.</title>
        <authorList>
            <person name="Poehlein A."/>
            <person name="Kusian B."/>
            <person name="Friedrich B."/>
            <person name="Daniel R."/>
            <person name="Bowien B."/>
        </authorList>
    </citation>
    <scope>NUCLEOTIDE SEQUENCE [LARGE SCALE GENOMIC DNA]</scope>
    <source>
        <strain evidence="7">ATCC 43291 / DSM 13513 / CCUG 52238 / LMG 8453 / N-1</strain>
        <plasmid evidence="6 7">pBB1</plasmid>
    </source>
</reference>
<dbReference type="PRINTS" id="PR00039">
    <property type="entry name" value="HTHLYSR"/>
</dbReference>
<dbReference type="GeneID" id="34311649"/>
<evidence type="ECO:0000256" key="1">
    <source>
        <dbReference type="ARBA" id="ARBA00009437"/>
    </source>
</evidence>
<evidence type="ECO:0000313" key="7">
    <source>
        <dbReference type="Proteomes" id="UP000006798"/>
    </source>
</evidence>
<dbReference type="InterPro" id="IPR000847">
    <property type="entry name" value="LysR_HTH_N"/>
</dbReference>
<gene>
    <name evidence="6" type="ordered locus">CNE_BB1p00630</name>
</gene>
<organism evidence="6 7">
    <name type="scientific">Cupriavidus necator (strain ATCC 43291 / DSM 13513 / CCUG 52238 / LMG 8453 / N-1)</name>
    <name type="common">Ralstonia eutropha</name>
    <dbReference type="NCBI Taxonomy" id="1042878"/>
    <lineage>
        <taxon>Bacteria</taxon>
        <taxon>Pseudomonadati</taxon>
        <taxon>Pseudomonadota</taxon>
        <taxon>Betaproteobacteria</taxon>
        <taxon>Burkholderiales</taxon>
        <taxon>Burkholderiaceae</taxon>
        <taxon>Cupriavidus</taxon>
    </lineage>
</organism>
<dbReference type="RefSeq" id="WP_013958554.1">
    <property type="nucleotide sequence ID" value="NC_015727.1"/>
</dbReference>
<sequence>MSLRPLRTLVAIVQHGTFARAGDAIGLTQSAVSLQVKALEEEFAVKLFDRSRRKPVLTEAGRVLLAQAEQVLSLYDGIPGALRDEKALVGRLRVGAIHTALSAPLPEALLSLRAAHPLLRVHVTAGMSAELAQRVASGDLDAAITTHPVGAHPPDLVWHMLYEDRFWVLAPPQAKEKKTSEILANLPFIRFDAQAWAGRQIANELRRLGVRVREEMVLDSQETIVRMVARGLGAAIVALPDATLAQLPAVAKFPFGLPQIHRSVVMLEHQSRPTGQFADVLADSIRSATLSISHQIHNK</sequence>
<dbReference type="AlphaFoldDB" id="F8GVD6"/>
<evidence type="ECO:0000256" key="4">
    <source>
        <dbReference type="ARBA" id="ARBA00023163"/>
    </source>
</evidence>
<dbReference type="EMBL" id="CP002879">
    <property type="protein sequence ID" value="AEI81495.1"/>
    <property type="molecule type" value="Genomic_DNA"/>
</dbReference>
<dbReference type="Gene3D" id="3.40.190.10">
    <property type="entry name" value="Periplasmic binding protein-like II"/>
    <property type="match status" value="2"/>
</dbReference>
<dbReference type="FunFam" id="1.10.10.10:FF:000001">
    <property type="entry name" value="LysR family transcriptional regulator"/>
    <property type="match status" value="1"/>
</dbReference>
<dbReference type="InterPro" id="IPR036388">
    <property type="entry name" value="WH-like_DNA-bd_sf"/>
</dbReference>
<evidence type="ECO:0000256" key="3">
    <source>
        <dbReference type="ARBA" id="ARBA00023125"/>
    </source>
</evidence>
<dbReference type="PROSITE" id="PS50931">
    <property type="entry name" value="HTH_LYSR"/>
    <property type="match status" value="1"/>
</dbReference>
<dbReference type="Gene3D" id="1.10.10.10">
    <property type="entry name" value="Winged helix-like DNA-binding domain superfamily/Winged helix DNA-binding domain"/>
    <property type="match status" value="1"/>
</dbReference>
<evidence type="ECO:0000256" key="2">
    <source>
        <dbReference type="ARBA" id="ARBA00023015"/>
    </source>
</evidence>
<dbReference type="InterPro" id="IPR050950">
    <property type="entry name" value="HTH-type_LysR_regulators"/>
</dbReference>
<keyword evidence="2" id="KW-0805">Transcription regulation</keyword>
<accession>F8GVD6</accession>
<name>F8GVD6_CUPNN</name>
<dbReference type="Pfam" id="PF00126">
    <property type="entry name" value="HTH_1"/>
    <property type="match status" value="1"/>
</dbReference>
<proteinExistence type="inferred from homology"/>
<dbReference type="SUPFAM" id="SSF46785">
    <property type="entry name" value="Winged helix' DNA-binding domain"/>
    <property type="match status" value="1"/>
</dbReference>